<feature type="compositionally biased region" description="Low complexity" evidence="1">
    <location>
        <begin position="39"/>
        <end position="61"/>
    </location>
</feature>
<evidence type="ECO:0000256" key="1">
    <source>
        <dbReference type="SAM" id="MobiDB-lite"/>
    </source>
</evidence>
<dbReference type="AlphaFoldDB" id="A0A162XQ00"/>
<organism evidence="2 3">
    <name type="scientific">Phycomyces blakesleeanus (strain ATCC 8743b / DSM 1359 / FGSC 10004 / NBRC 33097 / NRRL 1555)</name>
    <dbReference type="NCBI Taxonomy" id="763407"/>
    <lineage>
        <taxon>Eukaryota</taxon>
        <taxon>Fungi</taxon>
        <taxon>Fungi incertae sedis</taxon>
        <taxon>Mucoromycota</taxon>
        <taxon>Mucoromycotina</taxon>
        <taxon>Mucoromycetes</taxon>
        <taxon>Mucorales</taxon>
        <taxon>Phycomycetaceae</taxon>
        <taxon>Phycomyces</taxon>
    </lineage>
</organism>
<dbReference type="Proteomes" id="UP000077315">
    <property type="component" value="Unassembled WGS sequence"/>
</dbReference>
<dbReference type="VEuPathDB" id="FungiDB:PHYBLDRAFT_143068"/>
<proteinExistence type="predicted"/>
<name>A0A162XQ00_PHYB8</name>
<dbReference type="GeneID" id="28991836"/>
<dbReference type="RefSeq" id="XP_018294125.1">
    <property type="nucleotide sequence ID" value="XM_018430930.1"/>
</dbReference>
<gene>
    <name evidence="2" type="ORF">PHYBLDRAFT_143068</name>
</gene>
<evidence type="ECO:0000313" key="2">
    <source>
        <dbReference type="EMBL" id="OAD76085.1"/>
    </source>
</evidence>
<evidence type="ECO:0000313" key="3">
    <source>
        <dbReference type="Proteomes" id="UP000077315"/>
    </source>
</evidence>
<sequence>MRIVFLVIKFNALHINSVRMCKCLILSQQSDLKMPCDKSVPQVPQSPQSPVSSPSLSVPKA</sequence>
<protein>
    <submittedName>
        <fullName evidence="2">Uncharacterized protein</fullName>
    </submittedName>
</protein>
<dbReference type="InParanoid" id="A0A162XQ00"/>
<reference evidence="3" key="1">
    <citation type="submission" date="2015-06" db="EMBL/GenBank/DDBJ databases">
        <title>Expansion of signal transduction pathways in fungi by whole-genome duplication.</title>
        <authorList>
            <consortium name="DOE Joint Genome Institute"/>
            <person name="Corrochano L.M."/>
            <person name="Kuo A."/>
            <person name="Marcet-Houben M."/>
            <person name="Polaino S."/>
            <person name="Salamov A."/>
            <person name="Villalobos J.M."/>
            <person name="Alvarez M.I."/>
            <person name="Avalos J."/>
            <person name="Benito E.P."/>
            <person name="Benoit I."/>
            <person name="Burger G."/>
            <person name="Camino L.P."/>
            <person name="Canovas D."/>
            <person name="Cerda-Olmedo E."/>
            <person name="Cheng J.-F."/>
            <person name="Dominguez A."/>
            <person name="Elias M."/>
            <person name="Eslava A.P."/>
            <person name="Glaser F."/>
            <person name="Grimwood J."/>
            <person name="Gutierrez G."/>
            <person name="Heitman J."/>
            <person name="Henrissat B."/>
            <person name="Iturriaga E.A."/>
            <person name="Lang B.F."/>
            <person name="Lavin J.L."/>
            <person name="Lee S."/>
            <person name="Li W."/>
            <person name="Lindquist E."/>
            <person name="Lopez-Garcia S."/>
            <person name="Luque E.M."/>
            <person name="Marcos A.T."/>
            <person name="Martin J."/>
            <person name="McCluskey K."/>
            <person name="Medina H.R."/>
            <person name="Miralles-Duran A."/>
            <person name="Miyazaki A."/>
            <person name="Munoz-Torres E."/>
            <person name="Oguiza J.A."/>
            <person name="Ohm R."/>
            <person name="Olmedo M."/>
            <person name="Orejas M."/>
            <person name="Ortiz-Castellanos L."/>
            <person name="Pisabarro A.G."/>
            <person name="Rodriguez-Romero J."/>
            <person name="Ruiz-Herrera J."/>
            <person name="Ruiz-Vazquez R."/>
            <person name="Sanz C."/>
            <person name="Schackwitz W."/>
            <person name="Schmutz J."/>
            <person name="Shahriari M."/>
            <person name="Shelest E."/>
            <person name="Silva-Franco F."/>
            <person name="Soanes D."/>
            <person name="Syed K."/>
            <person name="Tagua V.G."/>
            <person name="Talbot N.J."/>
            <person name="Thon M."/>
            <person name="De vries R.P."/>
            <person name="Wiebenga A."/>
            <person name="Yadav J.S."/>
            <person name="Braun E.L."/>
            <person name="Baker S."/>
            <person name="Garre V."/>
            <person name="Horwitz B."/>
            <person name="Torres-Martinez S."/>
            <person name="Idnurm A."/>
            <person name="Herrera-Estrella A."/>
            <person name="Gabaldon T."/>
            <person name="Grigoriev I.V."/>
        </authorList>
    </citation>
    <scope>NUCLEOTIDE SEQUENCE [LARGE SCALE GENOMIC DNA]</scope>
    <source>
        <strain evidence="3">NRRL 1555(-)</strain>
    </source>
</reference>
<dbReference type="EMBL" id="KV440976">
    <property type="protein sequence ID" value="OAD76085.1"/>
    <property type="molecule type" value="Genomic_DNA"/>
</dbReference>
<accession>A0A162XQ00</accession>
<keyword evidence="3" id="KW-1185">Reference proteome</keyword>
<feature type="region of interest" description="Disordered" evidence="1">
    <location>
        <begin position="34"/>
        <end position="61"/>
    </location>
</feature>